<proteinExistence type="predicted"/>
<keyword evidence="2" id="KW-1185">Reference proteome</keyword>
<gene>
    <name evidence="1" type="ORF">TcWFU_010053</name>
</gene>
<organism evidence="1 2">
    <name type="scientific">Taenia crassiceps</name>
    <dbReference type="NCBI Taxonomy" id="6207"/>
    <lineage>
        <taxon>Eukaryota</taxon>
        <taxon>Metazoa</taxon>
        <taxon>Spiralia</taxon>
        <taxon>Lophotrochozoa</taxon>
        <taxon>Platyhelminthes</taxon>
        <taxon>Cestoda</taxon>
        <taxon>Eucestoda</taxon>
        <taxon>Cyclophyllidea</taxon>
        <taxon>Taeniidae</taxon>
        <taxon>Taenia</taxon>
    </lineage>
</organism>
<reference evidence="1 2" key="1">
    <citation type="journal article" date="2022" name="Front. Cell. Infect. Microbiol.">
        <title>The Genomes of Two Strains of Taenia crassiceps the Animal Model for the Study of Human Cysticercosis.</title>
        <authorList>
            <person name="Bobes R.J."/>
            <person name="Estrada K."/>
            <person name="Rios-Valencia D.G."/>
            <person name="Calderon-Gallegos A."/>
            <person name="de la Torre P."/>
            <person name="Carrero J.C."/>
            <person name="Sanchez-Flores A."/>
            <person name="Laclette J.P."/>
        </authorList>
    </citation>
    <scope>NUCLEOTIDE SEQUENCE [LARGE SCALE GENOMIC DNA]</scope>
    <source>
        <strain evidence="1">WFUcys</strain>
    </source>
</reference>
<evidence type="ECO:0000313" key="2">
    <source>
        <dbReference type="Proteomes" id="UP001651158"/>
    </source>
</evidence>
<dbReference type="EMBL" id="JAKROA010000015">
    <property type="protein sequence ID" value="KAL5104017.1"/>
    <property type="molecule type" value="Genomic_DNA"/>
</dbReference>
<sequence>MESLEGSADDFRERKSKDKRPLLFLSPKFKPNWPLNAIELQKLLGLCFMPQHYKQWPKWVILKRPLLVKSVALIEYDGFPGNISDYSFSFSDKL</sequence>
<dbReference type="Proteomes" id="UP001651158">
    <property type="component" value="Unassembled WGS sequence"/>
</dbReference>
<name>A0ABR4Q377_9CEST</name>
<evidence type="ECO:0000313" key="1">
    <source>
        <dbReference type="EMBL" id="KAL5104017.1"/>
    </source>
</evidence>
<protein>
    <submittedName>
        <fullName evidence="1">Uncharacterized protein</fullName>
    </submittedName>
</protein>
<accession>A0ABR4Q377</accession>
<comment type="caution">
    <text evidence="1">The sequence shown here is derived from an EMBL/GenBank/DDBJ whole genome shotgun (WGS) entry which is preliminary data.</text>
</comment>